<evidence type="ECO:0000313" key="5">
    <source>
        <dbReference type="EMBL" id="SEG25414.1"/>
    </source>
</evidence>
<dbReference type="GO" id="GO:0004553">
    <property type="term" value="F:hydrolase activity, hydrolyzing O-glycosyl compounds"/>
    <property type="evidence" value="ECO:0007669"/>
    <property type="project" value="InterPro"/>
</dbReference>
<keyword evidence="6" id="KW-1185">Reference proteome</keyword>
<proteinExistence type="inferred from homology"/>
<evidence type="ECO:0000256" key="3">
    <source>
        <dbReference type="ARBA" id="ARBA00023295"/>
    </source>
</evidence>
<dbReference type="Proteomes" id="UP000236728">
    <property type="component" value="Unassembled WGS sequence"/>
</dbReference>
<gene>
    <name evidence="5" type="ORF">SAMN05421819_2395</name>
</gene>
<keyword evidence="2" id="KW-0378">Hydrolase</keyword>
<dbReference type="CDD" id="cd14792">
    <property type="entry name" value="GH27"/>
    <property type="match status" value="1"/>
</dbReference>
<dbReference type="SUPFAM" id="SSF51445">
    <property type="entry name" value="(Trans)glycosidases"/>
    <property type="match status" value="1"/>
</dbReference>
<dbReference type="RefSeq" id="WP_200821531.1">
    <property type="nucleotide sequence ID" value="NZ_FNVA01000003.1"/>
</dbReference>
<accession>A0A1H5YN46</accession>
<dbReference type="PANTHER" id="PTHR11452">
    <property type="entry name" value="ALPHA-GALACTOSIDASE/ALPHA-N-ACETYLGALACTOSAMINIDASE"/>
    <property type="match status" value="1"/>
</dbReference>
<sequence length="499" mass="54754">MTALRALVLSALLLGTSLDAQKDLVATPTAPMGWNSWDAYGLTITEPQFRDNVKVLHEKLQPFGYKYAVIDEGWFFENPQDRETPDKLRYAIDGNGRYIPTALRFRSAGDREQSLMILGAREGEPSPKLAARIQFSGLYAGFKPLADFVHAQGLLFGIHIVRGIPRASVERNLPIANSKFTTTEAADTTDACPWDPTNWGVKDTPAGQAWYDSLITQYAAWGIDLLKVDCISDHPYRADEIRMIRRAIDKVGDKTGRPMVLSLSPGPTNPSHAQEVASLSTMWRISNDVWDLWQGGGGAKYDGFPQSIKGQFDHAAQWAALDIPAGHYPDLDMLPFGELGPVPGWGKPRQTRLTPDEERTLLTLWAMMRSPLILGANLTLLDDETLKLLTNKDLIALDQYGTGGGRMVPPVENYDERLPKLSPDLQVWGSTIQRADQPVSHAVAIFNLGDHPTAVGKATTLLPSSSLKKGSIPRDSWTGEPILASTKVPAHGCILAIGN</sequence>
<dbReference type="InterPro" id="IPR013785">
    <property type="entry name" value="Aldolase_TIM"/>
</dbReference>
<dbReference type="Gene3D" id="3.20.20.70">
    <property type="entry name" value="Aldolase class I"/>
    <property type="match status" value="2"/>
</dbReference>
<name>A0A1H5YN46_9BACT</name>
<comment type="similarity">
    <text evidence="1">Belongs to the glycosyl hydrolase 27 family.</text>
</comment>
<evidence type="ECO:0000256" key="1">
    <source>
        <dbReference type="ARBA" id="ARBA00009743"/>
    </source>
</evidence>
<evidence type="ECO:0000256" key="2">
    <source>
        <dbReference type="ARBA" id="ARBA00022801"/>
    </source>
</evidence>
<feature type="chain" id="PRO_5009290717" evidence="4">
    <location>
        <begin position="23"/>
        <end position="499"/>
    </location>
</feature>
<dbReference type="EMBL" id="FNVA01000003">
    <property type="protein sequence ID" value="SEG25414.1"/>
    <property type="molecule type" value="Genomic_DNA"/>
</dbReference>
<dbReference type="GO" id="GO:0005975">
    <property type="term" value="P:carbohydrate metabolic process"/>
    <property type="evidence" value="ECO:0007669"/>
    <property type="project" value="InterPro"/>
</dbReference>
<organism evidence="5 6">
    <name type="scientific">Bryocella elongata</name>
    <dbReference type="NCBI Taxonomy" id="863522"/>
    <lineage>
        <taxon>Bacteria</taxon>
        <taxon>Pseudomonadati</taxon>
        <taxon>Acidobacteriota</taxon>
        <taxon>Terriglobia</taxon>
        <taxon>Terriglobales</taxon>
        <taxon>Acidobacteriaceae</taxon>
        <taxon>Bryocella</taxon>
    </lineage>
</organism>
<dbReference type="PANTHER" id="PTHR11452:SF42">
    <property type="entry name" value="ALPHA-GALACTOSIDASE"/>
    <property type="match status" value="1"/>
</dbReference>
<protein>
    <submittedName>
        <fullName evidence="5">Alpha galactosidase A</fullName>
    </submittedName>
</protein>
<dbReference type="Pfam" id="PF16499">
    <property type="entry name" value="Melibiase_2"/>
    <property type="match status" value="1"/>
</dbReference>
<keyword evidence="4" id="KW-0732">Signal</keyword>
<dbReference type="InterPro" id="IPR002241">
    <property type="entry name" value="Glyco_hydro_27"/>
</dbReference>
<feature type="signal peptide" evidence="4">
    <location>
        <begin position="1"/>
        <end position="22"/>
    </location>
</feature>
<dbReference type="AlphaFoldDB" id="A0A1H5YN46"/>
<dbReference type="InterPro" id="IPR017853">
    <property type="entry name" value="GH"/>
</dbReference>
<reference evidence="5 6" key="1">
    <citation type="submission" date="2016-10" db="EMBL/GenBank/DDBJ databases">
        <authorList>
            <person name="de Groot N.N."/>
        </authorList>
    </citation>
    <scope>NUCLEOTIDE SEQUENCE [LARGE SCALE GENOMIC DNA]</scope>
    <source>
        <strain evidence="5 6">DSM 22489</strain>
    </source>
</reference>
<evidence type="ECO:0000313" key="6">
    <source>
        <dbReference type="Proteomes" id="UP000236728"/>
    </source>
</evidence>
<evidence type="ECO:0000256" key="4">
    <source>
        <dbReference type="SAM" id="SignalP"/>
    </source>
</evidence>
<keyword evidence="3" id="KW-0326">Glycosidase</keyword>